<protein>
    <submittedName>
        <fullName evidence="5">DNA-binding transcriptional regulator, LacI/PurR family</fullName>
    </submittedName>
</protein>
<dbReference type="CDD" id="cd06267">
    <property type="entry name" value="PBP1_LacI_sugar_binding-like"/>
    <property type="match status" value="1"/>
</dbReference>
<evidence type="ECO:0000256" key="3">
    <source>
        <dbReference type="ARBA" id="ARBA00023163"/>
    </source>
</evidence>
<dbReference type="Proteomes" id="UP000198327">
    <property type="component" value="Unassembled WGS sequence"/>
</dbReference>
<evidence type="ECO:0000256" key="1">
    <source>
        <dbReference type="ARBA" id="ARBA00023015"/>
    </source>
</evidence>
<dbReference type="SUPFAM" id="SSF53822">
    <property type="entry name" value="Periplasmic binding protein-like I"/>
    <property type="match status" value="1"/>
</dbReference>
<organism evidence="5 6">
    <name type="scientific">Rhodococcoides kyotonense</name>
    <dbReference type="NCBI Taxonomy" id="398843"/>
    <lineage>
        <taxon>Bacteria</taxon>
        <taxon>Bacillati</taxon>
        <taxon>Actinomycetota</taxon>
        <taxon>Actinomycetes</taxon>
        <taxon>Mycobacteriales</taxon>
        <taxon>Nocardiaceae</taxon>
        <taxon>Rhodococcoides</taxon>
    </lineage>
</organism>
<keyword evidence="1" id="KW-0805">Transcription regulation</keyword>
<sequence>MISNAKMLGYKPNSAARNLRLNRTGAVGFHIQRNASLSSAYMMEFLRGAAEGAHAEDYDLVLLAAGASERLKTSPSVDGIIIADPFSTDPAARTLLDTGITVVSGEACPPGLETAATVRADHEGGLTQILDHLYSRGARSIGLLAAGDHSGWGIEVRRTYNHWAEQHDLTKVIVEIPPVDNRLAYSISAGHEMLRTHPTLDAIITTTVGSAKAIAEFASAAGRQVGADLLLAACLDTGDNESERTITALDVQPHELGRRCAATLISLIVGGSSVPATQLVSTNVRIRPSTLGS</sequence>
<dbReference type="InterPro" id="IPR046335">
    <property type="entry name" value="LacI/GalR-like_sensor"/>
</dbReference>
<keyword evidence="3" id="KW-0804">Transcription</keyword>
<name>A0A239N344_9NOCA</name>
<reference evidence="6" key="1">
    <citation type="submission" date="2017-06" db="EMBL/GenBank/DDBJ databases">
        <authorList>
            <person name="Varghese N."/>
            <person name="Submissions S."/>
        </authorList>
    </citation>
    <scope>NUCLEOTIDE SEQUENCE [LARGE SCALE GENOMIC DNA]</scope>
    <source>
        <strain evidence="6">JCM 23211</strain>
    </source>
</reference>
<proteinExistence type="predicted"/>
<evidence type="ECO:0000313" key="6">
    <source>
        <dbReference type="Proteomes" id="UP000198327"/>
    </source>
</evidence>
<accession>A0A239N344</accession>
<evidence type="ECO:0000256" key="2">
    <source>
        <dbReference type="ARBA" id="ARBA00023125"/>
    </source>
</evidence>
<dbReference type="InterPro" id="IPR028082">
    <property type="entry name" value="Peripla_BP_I"/>
</dbReference>
<keyword evidence="6" id="KW-1185">Reference proteome</keyword>
<dbReference type="GO" id="GO:0003700">
    <property type="term" value="F:DNA-binding transcription factor activity"/>
    <property type="evidence" value="ECO:0007669"/>
    <property type="project" value="TreeGrafter"/>
</dbReference>
<dbReference type="EMBL" id="FZOW01000027">
    <property type="protein sequence ID" value="SNT48589.1"/>
    <property type="molecule type" value="Genomic_DNA"/>
</dbReference>
<evidence type="ECO:0000313" key="5">
    <source>
        <dbReference type="EMBL" id="SNT48589.1"/>
    </source>
</evidence>
<dbReference type="PANTHER" id="PTHR30146">
    <property type="entry name" value="LACI-RELATED TRANSCRIPTIONAL REPRESSOR"/>
    <property type="match status" value="1"/>
</dbReference>
<dbReference type="PANTHER" id="PTHR30146:SF153">
    <property type="entry name" value="LACTOSE OPERON REPRESSOR"/>
    <property type="match status" value="1"/>
</dbReference>
<dbReference type="Pfam" id="PF13377">
    <property type="entry name" value="Peripla_BP_3"/>
    <property type="match status" value="1"/>
</dbReference>
<gene>
    <name evidence="5" type="ORF">SAMN05421642_12714</name>
</gene>
<evidence type="ECO:0000259" key="4">
    <source>
        <dbReference type="Pfam" id="PF13377"/>
    </source>
</evidence>
<dbReference type="AlphaFoldDB" id="A0A239N344"/>
<feature type="domain" description="Transcriptional regulator LacI/GalR-like sensor" evidence="4">
    <location>
        <begin position="131"/>
        <end position="290"/>
    </location>
</feature>
<dbReference type="Gene3D" id="3.40.50.2300">
    <property type="match status" value="2"/>
</dbReference>
<keyword evidence="2 5" id="KW-0238">DNA-binding</keyword>
<dbReference type="GO" id="GO:0000976">
    <property type="term" value="F:transcription cis-regulatory region binding"/>
    <property type="evidence" value="ECO:0007669"/>
    <property type="project" value="TreeGrafter"/>
</dbReference>